<dbReference type="AlphaFoldDB" id="A0AAV7RY84"/>
<evidence type="ECO:0000313" key="2">
    <source>
        <dbReference type="Proteomes" id="UP001066276"/>
    </source>
</evidence>
<dbReference type="EMBL" id="JANPWB010000009">
    <property type="protein sequence ID" value="KAJ1156626.1"/>
    <property type="molecule type" value="Genomic_DNA"/>
</dbReference>
<evidence type="ECO:0000313" key="1">
    <source>
        <dbReference type="EMBL" id="KAJ1156626.1"/>
    </source>
</evidence>
<sequence length="104" mass="12193">MPLWRLRAKALTDPLFMATVNKTLTCYFNENRGSASNRARDWEAMKIVLRGIYIKMTYRGRQQLERDITAHEQHLGALETLLPTHPDRLTEWQKAFTTLLDKFA</sequence>
<comment type="caution">
    <text evidence="1">The sequence shown here is derived from an EMBL/GenBank/DDBJ whole genome shotgun (WGS) entry which is preliminary data.</text>
</comment>
<dbReference type="Proteomes" id="UP001066276">
    <property type="component" value="Chromosome 5"/>
</dbReference>
<organism evidence="1 2">
    <name type="scientific">Pleurodeles waltl</name>
    <name type="common">Iberian ribbed newt</name>
    <dbReference type="NCBI Taxonomy" id="8319"/>
    <lineage>
        <taxon>Eukaryota</taxon>
        <taxon>Metazoa</taxon>
        <taxon>Chordata</taxon>
        <taxon>Craniata</taxon>
        <taxon>Vertebrata</taxon>
        <taxon>Euteleostomi</taxon>
        <taxon>Amphibia</taxon>
        <taxon>Batrachia</taxon>
        <taxon>Caudata</taxon>
        <taxon>Salamandroidea</taxon>
        <taxon>Salamandridae</taxon>
        <taxon>Pleurodelinae</taxon>
        <taxon>Pleurodeles</taxon>
    </lineage>
</organism>
<keyword evidence="2" id="KW-1185">Reference proteome</keyword>
<gene>
    <name evidence="1" type="ORF">NDU88_009344</name>
</gene>
<protein>
    <submittedName>
        <fullName evidence="1">Uncharacterized protein</fullName>
    </submittedName>
</protein>
<name>A0AAV7RY84_PLEWA</name>
<proteinExistence type="predicted"/>
<accession>A0AAV7RY84</accession>
<reference evidence="1" key="1">
    <citation type="journal article" date="2022" name="bioRxiv">
        <title>Sequencing and chromosome-scale assembly of the giantPleurodeles waltlgenome.</title>
        <authorList>
            <person name="Brown T."/>
            <person name="Elewa A."/>
            <person name="Iarovenko S."/>
            <person name="Subramanian E."/>
            <person name="Araus A.J."/>
            <person name="Petzold A."/>
            <person name="Susuki M."/>
            <person name="Suzuki K.-i.T."/>
            <person name="Hayashi T."/>
            <person name="Toyoda A."/>
            <person name="Oliveira C."/>
            <person name="Osipova E."/>
            <person name="Leigh N.D."/>
            <person name="Simon A."/>
            <person name="Yun M.H."/>
        </authorList>
    </citation>
    <scope>NUCLEOTIDE SEQUENCE</scope>
    <source>
        <strain evidence="1">20211129_DDA</strain>
        <tissue evidence="1">Liver</tissue>
    </source>
</reference>